<evidence type="ECO:0008006" key="3">
    <source>
        <dbReference type="Google" id="ProtNLM"/>
    </source>
</evidence>
<dbReference type="AlphaFoldDB" id="A0A225DPN1"/>
<sequence length="670" mass="75387">MVFRAPGNSGARIFFVDTHRPTSLRDHITPLLDINPNAGWLSPLSGCVRCVRCGSLQLRPGGGMHIFLGITFLTVIVAPNCAPPLKQQEMKALAELATRHHMPMPPKSARLALVHTGYKHQLKIPTEGGDPGIYAPGFLLEEKPDGTVVVLRGMERITLSVPYEKPFWRPFTLRYVEGTFRGYETRFTDLSTFICAIQVAARGDYDTASTLASAYRERVPDRLKNPQLLLARCFRGYLRDQLLEGAEKWREIHTRLVELFREFPELKTEEPDPILVQDEWPELFNALTATLNAKPPAPGSVESLVLAFANRPSRGYDFEIFSDPTSGDRKKPLREIALRGFGAIPDLIALLGDRRITAHESGGINHVCPRIIRVGSLSSMLLYRLVGGGDVDPPDEPDPQAWRAWWEKNRGQDERRYYVAGVFYRNEKQIASVNNTVANIIAQKWPTDLPDLCVQFTTHAGPDADPFGLASALAEARLPKAERVATLAAFARRGTFEHRMSVLRALAKLDAEKAAEVAIPLLDTIPNDTFSGYIRRKFVPFRSVVIIANNDALWRKYVRIVKQSEVRLRMEALNGMSLRNDEARQQRLAFLSVFLADETVRDLSSKPVTDIFAAYNFPRLAVRDFVAMEIASLLKLDDLPDTRWTAEDWSRLREKVRTKLAAERLPDLGQ</sequence>
<reference evidence="2" key="1">
    <citation type="submission" date="2017-06" db="EMBL/GenBank/DDBJ databases">
        <title>Genome analysis of Fimbriiglobus ruber SP5, the first member of the order Planctomycetales with confirmed chitinolytic capability.</title>
        <authorList>
            <person name="Ravin N.V."/>
            <person name="Rakitin A.L."/>
            <person name="Ivanova A.A."/>
            <person name="Beletsky A.V."/>
            <person name="Kulichevskaya I.S."/>
            <person name="Mardanov A.V."/>
            <person name="Dedysh S.N."/>
        </authorList>
    </citation>
    <scope>NUCLEOTIDE SEQUENCE [LARGE SCALE GENOMIC DNA]</scope>
    <source>
        <strain evidence="2">SP5</strain>
    </source>
</reference>
<accession>A0A225DPN1</accession>
<keyword evidence="2" id="KW-1185">Reference proteome</keyword>
<dbReference type="Proteomes" id="UP000214646">
    <property type="component" value="Unassembled WGS sequence"/>
</dbReference>
<comment type="caution">
    <text evidence="1">The sequence shown here is derived from an EMBL/GenBank/DDBJ whole genome shotgun (WGS) entry which is preliminary data.</text>
</comment>
<name>A0A225DPN1_9BACT</name>
<dbReference type="EMBL" id="NIDE01000014">
    <property type="protein sequence ID" value="OWK38325.1"/>
    <property type="molecule type" value="Genomic_DNA"/>
</dbReference>
<organism evidence="1 2">
    <name type="scientific">Fimbriiglobus ruber</name>
    <dbReference type="NCBI Taxonomy" id="1908690"/>
    <lineage>
        <taxon>Bacteria</taxon>
        <taxon>Pseudomonadati</taxon>
        <taxon>Planctomycetota</taxon>
        <taxon>Planctomycetia</taxon>
        <taxon>Gemmatales</taxon>
        <taxon>Gemmataceae</taxon>
        <taxon>Fimbriiglobus</taxon>
    </lineage>
</organism>
<proteinExistence type="predicted"/>
<evidence type="ECO:0000313" key="1">
    <source>
        <dbReference type="EMBL" id="OWK38325.1"/>
    </source>
</evidence>
<protein>
    <recommendedName>
        <fullName evidence="3">ERAP1-like C-terminal domain-containing protein</fullName>
    </recommendedName>
</protein>
<gene>
    <name evidence="1" type="ORF">FRUB_07445</name>
</gene>
<evidence type="ECO:0000313" key="2">
    <source>
        <dbReference type="Proteomes" id="UP000214646"/>
    </source>
</evidence>